<dbReference type="KEGG" id="mcad:Pan265_16470"/>
<dbReference type="CDD" id="cd03801">
    <property type="entry name" value="GT4_PimA-like"/>
    <property type="match status" value="1"/>
</dbReference>
<accession>A0A518BXW5</accession>
<keyword evidence="2" id="KW-1185">Reference proteome</keyword>
<name>A0A518BXW5_9BACT</name>
<organism evidence="1 2">
    <name type="scientific">Mucisphaera calidilacus</name>
    <dbReference type="NCBI Taxonomy" id="2527982"/>
    <lineage>
        <taxon>Bacteria</taxon>
        <taxon>Pseudomonadati</taxon>
        <taxon>Planctomycetota</taxon>
        <taxon>Phycisphaerae</taxon>
        <taxon>Phycisphaerales</taxon>
        <taxon>Phycisphaeraceae</taxon>
        <taxon>Mucisphaera</taxon>
    </lineage>
</organism>
<dbReference type="EMBL" id="CP036280">
    <property type="protein sequence ID" value="QDU71794.1"/>
    <property type="molecule type" value="Genomic_DNA"/>
</dbReference>
<dbReference type="AlphaFoldDB" id="A0A518BXW5"/>
<evidence type="ECO:0000313" key="1">
    <source>
        <dbReference type="EMBL" id="QDU71794.1"/>
    </source>
</evidence>
<evidence type="ECO:0008006" key="3">
    <source>
        <dbReference type="Google" id="ProtNLM"/>
    </source>
</evidence>
<proteinExistence type="predicted"/>
<reference evidence="1 2" key="1">
    <citation type="submission" date="2019-02" db="EMBL/GenBank/DDBJ databases">
        <title>Deep-cultivation of Planctomycetes and their phenomic and genomic characterization uncovers novel biology.</title>
        <authorList>
            <person name="Wiegand S."/>
            <person name="Jogler M."/>
            <person name="Boedeker C."/>
            <person name="Pinto D."/>
            <person name="Vollmers J."/>
            <person name="Rivas-Marin E."/>
            <person name="Kohn T."/>
            <person name="Peeters S.H."/>
            <person name="Heuer A."/>
            <person name="Rast P."/>
            <person name="Oberbeckmann S."/>
            <person name="Bunk B."/>
            <person name="Jeske O."/>
            <person name="Meyerdierks A."/>
            <person name="Storesund J.E."/>
            <person name="Kallscheuer N."/>
            <person name="Luecker S."/>
            <person name="Lage O.M."/>
            <person name="Pohl T."/>
            <person name="Merkel B.J."/>
            <person name="Hornburger P."/>
            <person name="Mueller R.-W."/>
            <person name="Bruemmer F."/>
            <person name="Labrenz M."/>
            <person name="Spormann A.M."/>
            <person name="Op den Camp H."/>
            <person name="Overmann J."/>
            <person name="Amann R."/>
            <person name="Jetten M.S.M."/>
            <person name="Mascher T."/>
            <person name="Medema M.H."/>
            <person name="Devos D.P."/>
            <person name="Kaster A.-K."/>
            <person name="Ovreas L."/>
            <person name="Rohde M."/>
            <person name="Galperin M.Y."/>
            <person name="Jogler C."/>
        </authorList>
    </citation>
    <scope>NUCLEOTIDE SEQUENCE [LARGE SCALE GENOMIC DNA]</scope>
    <source>
        <strain evidence="1 2">Pan265</strain>
    </source>
</reference>
<dbReference type="Proteomes" id="UP000320386">
    <property type="component" value="Chromosome"/>
</dbReference>
<dbReference type="OrthoDB" id="9807209at2"/>
<gene>
    <name evidence="1" type="ORF">Pan265_16470</name>
</gene>
<dbReference type="Gene3D" id="3.40.50.2000">
    <property type="entry name" value="Glycogen Phosphorylase B"/>
    <property type="match status" value="2"/>
</dbReference>
<dbReference type="GO" id="GO:0016757">
    <property type="term" value="F:glycosyltransferase activity"/>
    <property type="evidence" value="ECO:0007669"/>
    <property type="project" value="TreeGrafter"/>
</dbReference>
<evidence type="ECO:0000313" key="2">
    <source>
        <dbReference type="Proteomes" id="UP000320386"/>
    </source>
</evidence>
<dbReference type="RefSeq" id="WP_145445994.1">
    <property type="nucleotide sequence ID" value="NZ_CP036280.1"/>
</dbReference>
<protein>
    <recommendedName>
        <fullName evidence="3">Glycosyltransferase</fullName>
    </recommendedName>
</protein>
<dbReference type="Pfam" id="PF13692">
    <property type="entry name" value="Glyco_trans_1_4"/>
    <property type="match status" value="1"/>
</dbReference>
<dbReference type="PANTHER" id="PTHR12526:SF600">
    <property type="entry name" value="GLYCOSYL TRANSFERASE GROUP 1"/>
    <property type="match status" value="1"/>
</dbReference>
<sequence length="415" mass="45402">MSETEVLILSEFAAWPLDHGGRLRVAYLARSLERLGVSVKIASPEGVAAGTPEDLRRLTVGWPDRVSEEVAREFLRGWGGVLGPVRRRLARHQGIEAGCYGGALELVRRLRPRAVIGVGQHAPLMLHGLPRGLTRIWYAADDVVAFLLSCVRRESVTRWPSRMYETLLHAGLEVGFGGLDGIVGVSEGDLRFLSMLGRPRVGRVIPNGVDLEVFRPERGCAVEPKSAVFWGRLDFEPNVDGLLWFVKRVWPELRSLHGGARFRVVGRGMHRSLERLGEVEGVELVGAVDDVRPYAWGSSVTVLPMRCGGGIKNKLLEALAMGRPVACTDRALTGLPTDHRMPPVRLGRDAEGLVSAMDRLWGNPATAAHLGHQARSWAERHAGWDRAGAGFMGMIEDCERAAGRDGGRARLARAA</sequence>
<dbReference type="SUPFAM" id="SSF53756">
    <property type="entry name" value="UDP-Glycosyltransferase/glycogen phosphorylase"/>
    <property type="match status" value="1"/>
</dbReference>
<dbReference type="PANTHER" id="PTHR12526">
    <property type="entry name" value="GLYCOSYLTRANSFERASE"/>
    <property type="match status" value="1"/>
</dbReference>